<feature type="transmembrane region" description="Helical" evidence="3">
    <location>
        <begin position="69"/>
        <end position="90"/>
    </location>
</feature>
<dbReference type="InterPro" id="IPR033425">
    <property type="entry name" value="MASE3"/>
</dbReference>
<evidence type="ECO:0000256" key="2">
    <source>
        <dbReference type="ARBA" id="ARBA00012438"/>
    </source>
</evidence>
<accession>A0A7C4JRA2</accession>
<feature type="transmembrane region" description="Helical" evidence="3">
    <location>
        <begin position="102"/>
        <end position="121"/>
    </location>
</feature>
<dbReference type="EC" id="2.7.13.3" evidence="2"/>
<name>A0A7C4JRA2_9BACT</name>
<dbReference type="SUPFAM" id="SSF47384">
    <property type="entry name" value="Homodimeric domain of signal transducing histidine kinase"/>
    <property type="match status" value="1"/>
</dbReference>
<gene>
    <name evidence="5" type="ORF">ENT66_06880</name>
</gene>
<dbReference type="Pfam" id="PF17159">
    <property type="entry name" value="MASE3"/>
    <property type="match status" value="1"/>
</dbReference>
<evidence type="ECO:0000256" key="3">
    <source>
        <dbReference type="SAM" id="Phobius"/>
    </source>
</evidence>
<dbReference type="InterPro" id="IPR036097">
    <property type="entry name" value="HisK_dim/P_sf"/>
</dbReference>
<feature type="transmembrane region" description="Helical" evidence="3">
    <location>
        <begin position="190"/>
        <end position="209"/>
    </location>
</feature>
<feature type="transmembrane region" description="Helical" evidence="3">
    <location>
        <begin position="221"/>
        <end position="240"/>
    </location>
</feature>
<dbReference type="InterPro" id="IPR003661">
    <property type="entry name" value="HisK_dim/P_dom"/>
</dbReference>
<organism evidence="5">
    <name type="scientific">Thermodesulfobacterium geofontis</name>
    <dbReference type="NCBI Taxonomy" id="1295609"/>
    <lineage>
        <taxon>Bacteria</taxon>
        <taxon>Pseudomonadati</taxon>
        <taxon>Thermodesulfobacteriota</taxon>
        <taxon>Thermodesulfobacteria</taxon>
        <taxon>Thermodesulfobacteriales</taxon>
        <taxon>Thermodesulfobacteriaceae</taxon>
        <taxon>Thermodesulfobacterium</taxon>
    </lineage>
</organism>
<dbReference type="GO" id="GO:0000155">
    <property type="term" value="F:phosphorelay sensor kinase activity"/>
    <property type="evidence" value="ECO:0007669"/>
    <property type="project" value="InterPro"/>
</dbReference>
<dbReference type="SMART" id="SM00388">
    <property type="entry name" value="HisKA"/>
    <property type="match status" value="1"/>
</dbReference>
<feature type="transmembrane region" description="Helical" evidence="3">
    <location>
        <begin position="133"/>
        <end position="152"/>
    </location>
</feature>
<comment type="catalytic activity">
    <reaction evidence="1">
        <text>ATP + protein L-histidine = ADP + protein N-phospho-L-histidine.</text>
        <dbReference type="EC" id="2.7.13.3"/>
    </reaction>
</comment>
<proteinExistence type="predicted"/>
<sequence length="453" mass="53235">MRNSISFFRSLITHNLIAFLLLFSIIYFLGYTYITHLLLELSSIFISFIIFIVLIALPSAERTPFFQVIGTIFLSSGILDIPHAIFYPGFPGVSNPSLSVTYWMFARFIQSLGMFLAIFHLKHKNMDKKFELLTFLFPLFSIFIIFIIKYFPKDVFYIESLGTTNLKSILEIVYTLLFFIFGIKSKNNPYLFLGGIMFALSEISFIRYISPFTWSLWLGHIFKTLGIFNIAFYILTNYIYNPLMDYKALNEKYKIEWERLNETILKIIETQNKVLEVLNKALNCKDRDGLIKVIVDFFEKEGVRISLFYKKKHIYSSFSHVSDTIEDYDSKEYSKIERNDIIVFLENKDEIISKIYKLFILSLFSIFENVNYINMLEKIEKERKEFIKNVSHEFRNPLFVVLGQAQLLKKAFYNSPEKIKDIAEQIEISSKRISDLVDKLLKVGEEDGKDSHR</sequence>
<keyword evidence="3" id="KW-0472">Membrane</keyword>
<feature type="transmembrane region" description="Helical" evidence="3">
    <location>
        <begin position="12"/>
        <end position="31"/>
    </location>
</feature>
<dbReference type="Gene3D" id="1.10.287.130">
    <property type="match status" value="1"/>
</dbReference>
<dbReference type="EMBL" id="DSZN01000108">
    <property type="protein sequence ID" value="HGQ86019.1"/>
    <property type="molecule type" value="Genomic_DNA"/>
</dbReference>
<dbReference type="Pfam" id="PF00512">
    <property type="entry name" value="HisKA"/>
    <property type="match status" value="1"/>
</dbReference>
<feature type="domain" description="Signal transduction histidine kinase dimerisation/phosphoacceptor" evidence="4">
    <location>
        <begin position="382"/>
        <end position="449"/>
    </location>
</feature>
<dbReference type="CDD" id="cd00082">
    <property type="entry name" value="HisKA"/>
    <property type="match status" value="1"/>
</dbReference>
<feature type="transmembrane region" description="Helical" evidence="3">
    <location>
        <begin position="164"/>
        <end position="183"/>
    </location>
</feature>
<evidence type="ECO:0000313" key="5">
    <source>
        <dbReference type="EMBL" id="HGQ86019.1"/>
    </source>
</evidence>
<protein>
    <recommendedName>
        <fullName evidence="2">histidine kinase</fullName>
        <ecNumber evidence="2">2.7.13.3</ecNumber>
    </recommendedName>
</protein>
<evidence type="ECO:0000259" key="4">
    <source>
        <dbReference type="SMART" id="SM00388"/>
    </source>
</evidence>
<dbReference type="AlphaFoldDB" id="A0A7C4JRA2"/>
<comment type="caution">
    <text evidence="5">The sequence shown here is derived from an EMBL/GenBank/DDBJ whole genome shotgun (WGS) entry which is preliminary data.</text>
</comment>
<feature type="transmembrane region" description="Helical" evidence="3">
    <location>
        <begin position="37"/>
        <end position="57"/>
    </location>
</feature>
<keyword evidence="3" id="KW-1133">Transmembrane helix</keyword>
<keyword evidence="3" id="KW-0812">Transmembrane</keyword>
<evidence type="ECO:0000256" key="1">
    <source>
        <dbReference type="ARBA" id="ARBA00000085"/>
    </source>
</evidence>
<reference evidence="5" key="1">
    <citation type="journal article" date="2020" name="mSystems">
        <title>Genome- and Community-Level Interaction Insights into Carbon Utilization and Element Cycling Functions of Hydrothermarchaeota in Hydrothermal Sediment.</title>
        <authorList>
            <person name="Zhou Z."/>
            <person name="Liu Y."/>
            <person name="Xu W."/>
            <person name="Pan J."/>
            <person name="Luo Z.H."/>
            <person name="Li M."/>
        </authorList>
    </citation>
    <scope>NUCLEOTIDE SEQUENCE [LARGE SCALE GENOMIC DNA]</scope>
    <source>
        <strain evidence="5">SpSt-6</strain>
    </source>
</reference>